<dbReference type="AlphaFoldDB" id="A0A4Y7PJX8"/>
<dbReference type="Pfam" id="PF12192">
    <property type="entry name" value="CBP"/>
    <property type="match status" value="1"/>
</dbReference>
<feature type="domain" description="Fungal calcium binding protein" evidence="2">
    <location>
        <begin position="25"/>
        <end position="78"/>
    </location>
</feature>
<dbReference type="VEuPathDB" id="FungiDB:BD410DRAFT_845255"/>
<keyword evidence="1" id="KW-0732">Signal</keyword>
<dbReference type="EMBL" id="ML170278">
    <property type="protein sequence ID" value="TDL15356.1"/>
    <property type="molecule type" value="Genomic_DNA"/>
</dbReference>
<reference evidence="3 4" key="1">
    <citation type="submission" date="2018-06" db="EMBL/GenBank/DDBJ databases">
        <title>A transcriptomic atlas of mushroom development highlights an independent origin of complex multicellularity.</title>
        <authorList>
            <consortium name="DOE Joint Genome Institute"/>
            <person name="Krizsan K."/>
            <person name="Almasi E."/>
            <person name="Merenyi Z."/>
            <person name="Sahu N."/>
            <person name="Viragh M."/>
            <person name="Koszo T."/>
            <person name="Mondo S."/>
            <person name="Kiss B."/>
            <person name="Balint B."/>
            <person name="Kues U."/>
            <person name="Barry K."/>
            <person name="Hegedus J.C."/>
            <person name="Henrissat B."/>
            <person name="Johnson J."/>
            <person name="Lipzen A."/>
            <person name="Ohm R."/>
            <person name="Nagy I."/>
            <person name="Pangilinan J."/>
            <person name="Yan J."/>
            <person name="Xiong Y."/>
            <person name="Grigoriev I.V."/>
            <person name="Hibbett D.S."/>
            <person name="Nagy L.G."/>
        </authorList>
    </citation>
    <scope>NUCLEOTIDE SEQUENCE [LARGE SCALE GENOMIC DNA]</scope>
    <source>
        <strain evidence="3 4">SZMC22713</strain>
    </source>
</reference>
<name>A0A4Y7PJX8_9AGAM</name>
<feature type="signal peptide" evidence="1">
    <location>
        <begin position="1"/>
        <end position="18"/>
    </location>
</feature>
<dbReference type="InterPro" id="IPR022013">
    <property type="entry name" value="CBP"/>
</dbReference>
<dbReference type="Gene3D" id="1.10.1740.120">
    <property type="match status" value="1"/>
</dbReference>
<dbReference type="Proteomes" id="UP000294933">
    <property type="component" value="Unassembled WGS sequence"/>
</dbReference>
<sequence length="79" mass="7694">MKFTILAVLAAVACTVTANPAAIKRGCDVLGCLGALAPAIAICAAAAAEEGANPAADAECFFEAANELGNPPSVCNGCL</sequence>
<accession>A0A4Y7PJX8</accession>
<evidence type="ECO:0000313" key="4">
    <source>
        <dbReference type="Proteomes" id="UP000294933"/>
    </source>
</evidence>
<feature type="chain" id="PRO_5021421555" description="Fungal calcium binding protein domain-containing protein" evidence="1">
    <location>
        <begin position="19"/>
        <end position="79"/>
    </location>
</feature>
<evidence type="ECO:0000256" key="1">
    <source>
        <dbReference type="SAM" id="SignalP"/>
    </source>
</evidence>
<keyword evidence="4" id="KW-1185">Reference proteome</keyword>
<protein>
    <recommendedName>
        <fullName evidence="2">Fungal calcium binding protein domain-containing protein</fullName>
    </recommendedName>
</protein>
<proteinExistence type="predicted"/>
<evidence type="ECO:0000259" key="2">
    <source>
        <dbReference type="Pfam" id="PF12192"/>
    </source>
</evidence>
<organism evidence="3 4">
    <name type="scientific">Rickenella mellea</name>
    <dbReference type="NCBI Taxonomy" id="50990"/>
    <lineage>
        <taxon>Eukaryota</taxon>
        <taxon>Fungi</taxon>
        <taxon>Dikarya</taxon>
        <taxon>Basidiomycota</taxon>
        <taxon>Agaricomycotina</taxon>
        <taxon>Agaricomycetes</taxon>
        <taxon>Hymenochaetales</taxon>
        <taxon>Rickenellaceae</taxon>
        <taxon>Rickenella</taxon>
    </lineage>
</organism>
<evidence type="ECO:0000313" key="3">
    <source>
        <dbReference type="EMBL" id="TDL15356.1"/>
    </source>
</evidence>
<gene>
    <name evidence="3" type="ORF">BD410DRAFT_845255</name>
</gene>